<evidence type="ECO:0000313" key="11">
    <source>
        <dbReference type="Proteomes" id="UP001295423"/>
    </source>
</evidence>
<dbReference type="PROSITE" id="PS50192">
    <property type="entry name" value="T_SNARE"/>
    <property type="match status" value="1"/>
</dbReference>
<evidence type="ECO:0000256" key="7">
    <source>
        <dbReference type="SAM" id="MobiDB-lite"/>
    </source>
</evidence>
<keyword evidence="3 8" id="KW-0812">Transmembrane</keyword>
<evidence type="ECO:0000256" key="4">
    <source>
        <dbReference type="ARBA" id="ARBA00022989"/>
    </source>
</evidence>
<dbReference type="GO" id="GO:0006886">
    <property type="term" value="P:intracellular protein transport"/>
    <property type="evidence" value="ECO:0007669"/>
    <property type="project" value="InterPro"/>
</dbReference>
<evidence type="ECO:0000256" key="3">
    <source>
        <dbReference type="ARBA" id="ARBA00022692"/>
    </source>
</evidence>
<evidence type="ECO:0000313" key="10">
    <source>
        <dbReference type="EMBL" id="CAJ1953450.1"/>
    </source>
</evidence>
<gene>
    <name evidence="10" type="ORF">CYCCA115_LOCUS14050</name>
</gene>
<dbReference type="PROSITE" id="PS00914">
    <property type="entry name" value="SYNTAXIN"/>
    <property type="match status" value="1"/>
</dbReference>
<keyword evidence="5 8" id="KW-0472">Membrane</keyword>
<evidence type="ECO:0000256" key="5">
    <source>
        <dbReference type="ARBA" id="ARBA00023136"/>
    </source>
</evidence>
<proteinExistence type="inferred from homology"/>
<name>A0AAD2PUZ0_9STRA</name>
<evidence type="ECO:0000259" key="9">
    <source>
        <dbReference type="PROSITE" id="PS50192"/>
    </source>
</evidence>
<feature type="transmembrane region" description="Helical" evidence="8">
    <location>
        <begin position="283"/>
        <end position="303"/>
    </location>
</feature>
<reference evidence="10" key="1">
    <citation type="submission" date="2023-08" db="EMBL/GenBank/DDBJ databases">
        <authorList>
            <person name="Audoor S."/>
            <person name="Bilcke G."/>
        </authorList>
    </citation>
    <scope>NUCLEOTIDE SEQUENCE</scope>
</reference>
<organism evidence="10 11">
    <name type="scientific">Cylindrotheca closterium</name>
    <dbReference type="NCBI Taxonomy" id="2856"/>
    <lineage>
        <taxon>Eukaryota</taxon>
        <taxon>Sar</taxon>
        <taxon>Stramenopiles</taxon>
        <taxon>Ochrophyta</taxon>
        <taxon>Bacillariophyta</taxon>
        <taxon>Bacillariophyceae</taxon>
        <taxon>Bacillariophycidae</taxon>
        <taxon>Bacillariales</taxon>
        <taxon>Bacillariaceae</taxon>
        <taxon>Cylindrotheca</taxon>
    </lineage>
</organism>
<dbReference type="CDD" id="cd15848">
    <property type="entry name" value="SNARE_syntaxin1-like"/>
    <property type="match status" value="1"/>
</dbReference>
<evidence type="ECO:0000256" key="2">
    <source>
        <dbReference type="ARBA" id="ARBA00009063"/>
    </source>
</evidence>
<dbReference type="Pfam" id="PF00804">
    <property type="entry name" value="Syntaxin"/>
    <property type="match status" value="1"/>
</dbReference>
<dbReference type="InterPro" id="IPR000727">
    <property type="entry name" value="T_SNARE_dom"/>
</dbReference>
<protein>
    <recommendedName>
        <fullName evidence="9">t-SNARE coiled-coil homology domain-containing protein</fullName>
    </recommendedName>
</protein>
<dbReference type="Proteomes" id="UP001295423">
    <property type="component" value="Unassembled WGS sequence"/>
</dbReference>
<dbReference type="PANTHER" id="PTHR19957:SF307">
    <property type="entry name" value="PROTEIN SSO1-RELATED"/>
    <property type="match status" value="1"/>
</dbReference>
<dbReference type="GO" id="GO:0012505">
    <property type="term" value="C:endomembrane system"/>
    <property type="evidence" value="ECO:0007669"/>
    <property type="project" value="TreeGrafter"/>
</dbReference>
<dbReference type="InterPro" id="IPR006012">
    <property type="entry name" value="Syntaxin/epimorphin_CS"/>
</dbReference>
<dbReference type="AlphaFoldDB" id="A0AAD2PUZ0"/>
<dbReference type="InterPro" id="IPR045242">
    <property type="entry name" value="Syntaxin"/>
</dbReference>
<dbReference type="EMBL" id="CAKOGP040001825">
    <property type="protein sequence ID" value="CAJ1953450.1"/>
    <property type="molecule type" value="Genomic_DNA"/>
</dbReference>
<dbReference type="Gene3D" id="1.20.5.110">
    <property type="match status" value="1"/>
</dbReference>
<dbReference type="GO" id="GO:0006887">
    <property type="term" value="P:exocytosis"/>
    <property type="evidence" value="ECO:0007669"/>
    <property type="project" value="TreeGrafter"/>
</dbReference>
<evidence type="ECO:0000256" key="1">
    <source>
        <dbReference type="ARBA" id="ARBA00004211"/>
    </source>
</evidence>
<comment type="subcellular location">
    <subcellularLocation>
        <location evidence="1">Membrane</location>
        <topology evidence="1">Single-pass type IV membrane protein</topology>
    </subcellularLocation>
</comment>
<comment type="caution">
    <text evidence="10">The sequence shown here is derived from an EMBL/GenBank/DDBJ whole genome shotgun (WGS) entry which is preliminary data.</text>
</comment>
<dbReference type="Pfam" id="PF05739">
    <property type="entry name" value="SNARE"/>
    <property type="match status" value="1"/>
</dbReference>
<feature type="region of interest" description="Disordered" evidence="7">
    <location>
        <begin position="1"/>
        <end position="34"/>
    </location>
</feature>
<feature type="domain" description="T-SNARE coiled-coil homology" evidence="9">
    <location>
        <begin position="209"/>
        <end position="271"/>
    </location>
</feature>
<dbReference type="GO" id="GO:0000149">
    <property type="term" value="F:SNARE binding"/>
    <property type="evidence" value="ECO:0007669"/>
    <property type="project" value="TreeGrafter"/>
</dbReference>
<evidence type="ECO:0000256" key="6">
    <source>
        <dbReference type="RuleBase" id="RU003858"/>
    </source>
</evidence>
<dbReference type="GO" id="GO:0048278">
    <property type="term" value="P:vesicle docking"/>
    <property type="evidence" value="ECO:0007669"/>
    <property type="project" value="TreeGrafter"/>
</dbReference>
<dbReference type="GO" id="GO:0006906">
    <property type="term" value="P:vesicle fusion"/>
    <property type="evidence" value="ECO:0007669"/>
    <property type="project" value="TreeGrafter"/>
</dbReference>
<sequence length="304" mass="34130">MNNLLGNIPAWATEDSDSDSSQGEVVGDVEKGKPKTPTLMEHFFREVDNIKADIDAVTSATKQINKINEQSMQATTSKEESKLSKKLKPLIDATNGRAKRTKTLLGLLKEETDQLESENKLSDPDLRVRKNMNTTLTRKFVDEMKAYQQAQQNYKTDIKKKVKRQVQVVKPDATDDDVERVLRSEGGRDALYKEKILAGGVNDQIKSTYAKVAGKYQDVLTLEQSVAELHQMFLDFALLTEQQGELLDQIEFQVKQANDYVEEGNEEVVHALVYQKAIRKKQCMIIAAAVVAVIVLLFVTGILP</sequence>
<dbReference type="SMART" id="SM00503">
    <property type="entry name" value="SynN"/>
    <property type="match status" value="1"/>
</dbReference>
<dbReference type="SUPFAM" id="SSF47661">
    <property type="entry name" value="t-snare proteins"/>
    <property type="match status" value="1"/>
</dbReference>
<keyword evidence="4 8" id="KW-1133">Transmembrane helix</keyword>
<dbReference type="Gene3D" id="1.20.58.70">
    <property type="match status" value="1"/>
</dbReference>
<comment type="similarity">
    <text evidence="2 6">Belongs to the syntaxin family.</text>
</comment>
<dbReference type="GO" id="GO:0005484">
    <property type="term" value="F:SNAP receptor activity"/>
    <property type="evidence" value="ECO:0007669"/>
    <property type="project" value="InterPro"/>
</dbReference>
<dbReference type="PANTHER" id="PTHR19957">
    <property type="entry name" value="SYNTAXIN"/>
    <property type="match status" value="1"/>
</dbReference>
<accession>A0AAD2PUZ0</accession>
<dbReference type="InterPro" id="IPR006011">
    <property type="entry name" value="Syntaxin_N"/>
</dbReference>
<dbReference type="InterPro" id="IPR010989">
    <property type="entry name" value="SNARE"/>
</dbReference>
<dbReference type="GO" id="GO:0031201">
    <property type="term" value="C:SNARE complex"/>
    <property type="evidence" value="ECO:0007669"/>
    <property type="project" value="TreeGrafter"/>
</dbReference>
<dbReference type="SMART" id="SM00397">
    <property type="entry name" value="t_SNARE"/>
    <property type="match status" value="1"/>
</dbReference>
<dbReference type="GO" id="GO:0005886">
    <property type="term" value="C:plasma membrane"/>
    <property type="evidence" value="ECO:0007669"/>
    <property type="project" value="TreeGrafter"/>
</dbReference>
<evidence type="ECO:0000256" key="8">
    <source>
        <dbReference type="SAM" id="Phobius"/>
    </source>
</evidence>
<keyword evidence="11" id="KW-1185">Reference proteome</keyword>